<dbReference type="EMBL" id="LAZR01062792">
    <property type="protein sequence ID" value="KKK60791.1"/>
    <property type="molecule type" value="Genomic_DNA"/>
</dbReference>
<evidence type="ECO:0000313" key="1">
    <source>
        <dbReference type="EMBL" id="KKK60791.1"/>
    </source>
</evidence>
<gene>
    <name evidence="1" type="ORF">LCGC14_3020800</name>
</gene>
<comment type="caution">
    <text evidence="1">The sequence shown here is derived from an EMBL/GenBank/DDBJ whole genome shotgun (WGS) entry which is preliminary data.</text>
</comment>
<organism evidence="1">
    <name type="scientific">marine sediment metagenome</name>
    <dbReference type="NCBI Taxonomy" id="412755"/>
    <lineage>
        <taxon>unclassified sequences</taxon>
        <taxon>metagenomes</taxon>
        <taxon>ecological metagenomes</taxon>
    </lineage>
</organism>
<accession>A0A0F8ZLH5</accession>
<sequence>IILKYIPKQKKYDVRFTQPDDEEGFEKYLKRSEFKVVEKKKKEGDEK</sequence>
<feature type="non-terminal residue" evidence="1">
    <location>
        <position position="1"/>
    </location>
</feature>
<dbReference type="AlphaFoldDB" id="A0A0F8ZLH5"/>
<name>A0A0F8ZLH5_9ZZZZ</name>
<reference evidence="1" key="1">
    <citation type="journal article" date="2015" name="Nature">
        <title>Complex archaea that bridge the gap between prokaryotes and eukaryotes.</title>
        <authorList>
            <person name="Spang A."/>
            <person name="Saw J.H."/>
            <person name="Jorgensen S.L."/>
            <person name="Zaremba-Niedzwiedzka K."/>
            <person name="Martijn J."/>
            <person name="Lind A.E."/>
            <person name="van Eijk R."/>
            <person name="Schleper C."/>
            <person name="Guy L."/>
            <person name="Ettema T.J."/>
        </authorList>
    </citation>
    <scope>NUCLEOTIDE SEQUENCE</scope>
</reference>
<proteinExistence type="predicted"/>
<protein>
    <submittedName>
        <fullName evidence="1">Uncharacterized protein</fullName>
    </submittedName>
</protein>